<dbReference type="AlphaFoldDB" id="A0A9D4IEA6"/>
<proteinExistence type="predicted"/>
<reference evidence="1" key="2">
    <citation type="submission" date="2020-11" db="EMBL/GenBank/DDBJ databases">
        <authorList>
            <person name="McCartney M.A."/>
            <person name="Auch B."/>
            <person name="Kono T."/>
            <person name="Mallez S."/>
            <person name="Becker A."/>
            <person name="Gohl D.M."/>
            <person name="Silverstein K.A.T."/>
            <person name="Koren S."/>
            <person name="Bechman K.B."/>
            <person name="Herman A."/>
            <person name="Abrahante J.E."/>
            <person name="Garbe J."/>
        </authorList>
    </citation>
    <scope>NUCLEOTIDE SEQUENCE</scope>
    <source>
        <strain evidence="1">Duluth1</strain>
        <tissue evidence="1">Whole animal</tissue>
    </source>
</reference>
<protein>
    <submittedName>
        <fullName evidence="1">Uncharacterized protein</fullName>
    </submittedName>
</protein>
<organism evidence="1 2">
    <name type="scientific">Dreissena polymorpha</name>
    <name type="common">Zebra mussel</name>
    <name type="synonym">Mytilus polymorpha</name>
    <dbReference type="NCBI Taxonomy" id="45954"/>
    <lineage>
        <taxon>Eukaryota</taxon>
        <taxon>Metazoa</taxon>
        <taxon>Spiralia</taxon>
        <taxon>Lophotrochozoa</taxon>
        <taxon>Mollusca</taxon>
        <taxon>Bivalvia</taxon>
        <taxon>Autobranchia</taxon>
        <taxon>Heteroconchia</taxon>
        <taxon>Euheterodonta</taxon>
        <taxon>Imparidentia</taxon>
        <taxon>Neoheterodontei</taxon>
        <taxon>Myida</taxon>
        <taxon>Dreissenoidea</taxon>
        <taxon>Dreissenidae</taxon>
        <taxon>Dreissena</taxon>
    </lineage>
</organism>
<evidence type="ECO:0000313" key="1">
    <source>
        <dbReference type="EMBL" id="KAH3770750.1"/>
    </source>
</evidence>
<name>A0A9D4IEA6_DREPO</name>
<dbReference type="EMBL" id="JAIWYP010000009">
    <property type="protein sequence ID" value="KAH3770750.1"/>
    <property type="molecule type" value="Genomic_DNA"/>
</dbReference>
<keyword evidence="2" id="KW-1185">Reference proteome</keyword>
<comment type="caution">
    <text evidence="1">The sequence shown here is derived from an EMBL/GenBank/DDBJ whole genome shotgun (WGS) entry which is preliminary data.</text>
</comment>
<dbReference type="Proteomes" id="UP000828390">
    <property type="component" value="Unassembled WGS sequence"/>
</dbReference>
<evidence type="ECO:0000313" key="2">
    <source>
        <dbReference type="Proteomes" id="UP000828390"/>
    </source>
</evidence>
<reference evidence="1" key="1">
    <citation type="journal article" date="2019" name="bioRxiv">
        <title>The Genome of the Zebra Mussel, Dreissena polymorpha: A Resource for Invasive Species Research.</title>
        <authorList>
            <person name="McCartney M.A."/>
            <person name="Auch B."/>
            <person name="Kono T."/>
            <person name="Mallez S."/>
            <person name="Zhang Y."/>
            <person name="Obille A."/>
            <person name="Becker A."/>
            <person name="Abrahante J.E."/>
            <person name="Garbe J."/>
            <person name="Badalamenti J.P."/>
            <person name="Herman A."/>
            <person name="Mangelson H."/>
            <person name="Liachko I."/>
            <person name="Sullivan S."/>
            <person name="Sone E.D."/>
            <person name="Koren S."/>
            <person name="Silverstein K.A.T."/>
            <person name="Beckman K.B."/>
            <person name="Gohl D.M."/>
        </authorList>
    </citation>
    <scope>NUCLEOTIDE SEQUENCE</scope>
    <source>
        <strain evidence="1">Duluth1</strain>
        <tissue evidence="1">Whole animal</tissue>
    </source>
</reference>
<gene>
    <name evidence="1" type="ORF">DPMN_172043</name>
</gene>
<accession>A0A9D4IEA6</accession>
<sequence length="84" mass="9259">MFITSVAYCPLLIVLKKISRYNLFENNECYILVTDPPKQSYMTTVQNGGSFGDGTKTVAVIGKNHLELLAINGDLLFESDSCPP</sequence>